<reference evidence="1" key="1">
    <citation type="submission" date="2020-10" db="EMBL/GenBank/DDBJ databases">
        <title>Sequencing the genomes of 1000 actinobacteria strains.</title>
        <authorList>
            <person name="Klenk H.-P."/>
        </authorList>
    </citation>
    <scope>NUCLEOTIDE SEQUENCE</scope>
    <source>
        <strain evidence="1">DSM 46832</strain>
    </source>
</reference>
<dbReference type="EMBL" id="JADBEB010000001">
    <property type="protein sequence ID" value="MBE1486289.1"/>
    <property type="molecule type" value="Genomic_DNA"/>
</dbReference>
<protein>
    <submittedName>
        <fullName evidence="1">Uncharacterized protein</fullName>
    </submittedName>
</protein>
<gene>
    <name evidence="1" type="ORF">H4W31_001927</name>
</gene>
<organism evidence="1 2">
    <name type="scientific">Plantactinospora soyae</name>
    <dbReference type="NCBI Taxonomy" id="1544732"/>
    <lineage>
        <taxon>Bacteria</taxon>
        <taxon>Bacillati</taxon>
        <taxon>Actinomycetota</taxon>
        <taxon>Actinomycetes</taxon>
        <taxon>Micromonosporales</taxon>
        <taxon>Micromonosporaceae</taxon>
        <taxon>Plantactinospora</taxon>
    </lineage>
</organism>
<evidence type="ECO:0000313" key="2">
    <source>
        <dbReference type="Proteomes" id="UP000649753"/>
    </source>
</evidence>
<dbReference type="Proteomes" id="UP000649753">
    <property type="component" value="Unassembled WGS sequence"/>
</dbReference>
<proteinExistence type="predicted"/>
<name>A0A927M284_9ACTN</name>
<sequence>MRRWQRYWLSGLEGQSHPSWWPLAGLAPPPEECSLLHLD</sequence>
<comment type="caution">
    <text evidence="1">The sequence shown here is derived from an EMBL/GenBank/DDBJ whole genome shotgun (WGS) entry which is preliminary data.</text>
</comment>
<keyword evidence="2" id="KW-1185">Reference proteome</keyword>
<evidence type="ECO:0000313" key="1">
    <source>
        <dbReference type="EMBL" id="MBE1486289.1"/>
    </source>
</evidence>
<accession>A0A927M284</accession>
<dbReference type="AlphaFoldDB" id="A0A927M284"/>